<dbReference type="AlphaFoldDB" id="A0A0G1C8U7"/>
<dbReference type="Gene3D" id="3.30.428.10">
    <property type="entry name" value="HIT-like"/>
    <property type="match status" value="1"/>
</dbReference>
<organism evidence="3 4">
    <name type="scientific">Candidatus Wolfebacteria bacterium GW2011_GWC1_43_10</name>
    <dbReference type="NCBI Taxonomy" id="1619011"/>
    <lineage>
        <taxon>Bacteria</taxon>
        <taxon>Candidatus Wolfeibacteriota</taxon>
    </lineage>
</organism>
<proteinExistence type="predicted"/>
<accession>A0A0G1C8U7</accession>
<feature type="domain" description="HIT" evidence="2">
    <location>
        <begin position="1"/>
        <end position="99"/>
    </location>
</feature>
<sequence length="138" mass="16630">MEEDYSKFLIRDYKYWLVNIFENQGNLGRCVVWCKRNDALDLSDATKEEQKELFEVLKKLRKACQDIFQPDWFNYAFLGNNTRHLHCHFIPRYAKQRVFMEITFEDKLYGHNYKTDHSFVTPEPVLLEVQSLLKKALD</sequence>
<dbReference type="GO" id="GO:0003824">
    <property type="term" value="F:catalytic activity"/>
    <property type="evidence" value="ECO:0007669"/>
    <property type="project" value="InterPro"/>
</dbReference>
<gene>
    <name evidence="3" type="ORF">UV58_C0014G0033</name>
</gene>
<name>A0A0G1C8U7_9BACT</name>
<dbReference type="InterPro" id="IPR011146">
    <property type="entry name" value="HIT-like"/>
</dbReference>
<dbReference type="SUPFAM" id="SSF54197">
    <property type="entry name" value="HIT-like"/>
    <property type="match status" value="1"/>
</dbReference>
<dbReference type="PROSITE" id="PS51084">
    <property type="entry name" value="HIT_2"/>
    <property type="match status" value="1"/>
</dbReference>
<dbReference type="EMBL" id="LCFA01000014">
    <property type="protein sequence ID" value="KKS81987.1"/>
    <property type="molecule type" value="Genomic_DNA"/>
</dbReference>
<evidence type="ECO:0000256" key="1">
    <source>
        <dbReference type="PROSITE-ProRule" id="PRU00464"/>
    </source>
</evidence>
<protein>
    <recommendedName>
        <fullName evidence="2">HIT domain-containing protein</fullName>
    </recommendedName>
</protein>
<dbReference type="Proteomes" id="UP000034810">
    <property type="component" value="Unassembled WGS sequence"/>
</dbReference>
<dbReference type="InterPro" id="IPR036265">
    <property type="entry name" value="HIT-like_sf"/>
</dbReference>
<evidence type="ECO:0000313" key="3">
    <source>
        <dbReference type="EMBL" id="KKS81987.1"/>
    </source>
</evidence>
<dbReference type="Pfam" id="PF01230">
    <property type="entry name" value="HIT"/>
    <property type="match status" value="1"/>
</dbReference>
<comment type="caution">
    <text evidence="3">The sequence shown here is derived from an EMBL/GenBank/DDBJ whole genome shotgun (WGS) entry which is preliminary data.</text>
</comment>
<evidence type="ECO:0000259" key="2">
    <source>
        <dbReference type="PROSITE" id="PS51084"/>
    </source>
</evidence>
<reference evidence="3 4" key="1">
    <citation type="journal article" date="2015" name="Nature">
        <title>rRNA introns, odd ribosomes, and small enigmatic genomes across a large radiation of phyla.</title>
        <authorList>
            <person name="Brown C.T."/>
            <person name="Hug L.A."/>
            <person name="Thomas B.C."/>
            <person name="Sharon I."/>
            <person name="Castelle C.J."/>
            <person name="Singh A."/>
            <person name="Wilkins M.J."/>
            <person name="Williams K.H."/>
            <person name="Banfield J.F."/>
        </authorList>
    </citation>
    <scope>NUCLEOTIDE SEQUENCE [LARGE SCALE GENOMIC DNA]</scope>
</reference>
<feature type="short sequence motif" description="Histidine triad motif" evidence="1">
    <location>
        <begin position="84"/>
        <end position="88"/>
    </location>
</feature>
<evidence type="ECO:0000313" key="4">
    <source>
        <dbReference type="Proteomes" id="UP000034810"/>
    </source>
</evidence>